<reference evidence="1" key="1">
    <citation type="submission" date="2016-11" db="EMBL/GenBank/DDBJ databases">
        <title>The genome of Nicotiana attenuata.</title>
        <authorList>
            <person name="Xu S."/>
            <person name="Brockmoeller T."/>
            <person name="Gaquerel E."/>
            <person name="Navarro A."/>
            <person name="Kuhl H."/>
            <person name="Gase K."/>
            <person name="Ling Z."/>
            <person name="Zhou W."/>
            <person name="Kreitzer C."/>
            <person name="Stanke M."/>
            <person name="Tang H."/>
            <person name="Lyons E."/>
            <person name="Pandey P."/>
            <person name="Pandey S.P."/>
            <person name="Timmermann B."/>
            <person name="Baldwin I.T."/>
        </authorList>
    </citation>
    <scope>NUCLEOTIDE SEQUENCE [LARGE SCALE GENOMIC DNA]</scope>
    <source>
        <strain evidence="1">UT</strain>
    </source>
</reference>
<protein>
    <recommendedName>
        <fullName evidence="3">Retrovirus-related pol polyprotein from transposon tnt 1-94</fullName>
    </recommendedName>
</protein>
<dbReference type="AlphaFoldDB" id="A0A314KKP6"/>
<sequence>MASTTTTEIFYGATNFGVVSTATVPAVLPDIHGVANTLLHPQTLMSKHRYVNRHGYISNANIKTFKKNVPQCNSRVGINDNLAKSKLNLTKANNIIIAVISQINNVASVRDWVIDSGATRHTCVDKNKFLFYIPKLKKEKNLFILVTQEQLAFLGKEIFFSNSHLVKL</sequence>
<evidence type="ECO:0000313" key="1">
    <source>
        <dbReference type="EMBL" id="OIT29742.1"/>
    </source>
</evidence>
<comment type="caution">
    <text evidence="1">The sequence shown here is derived from an EMBL/GenBank/DDBJ whole genome shotgun (WGS) entry which is preliminary data.</text>
</comment>
<keyword evidence="2" id="KW-1185">Reference proteome</keyword>
<evidence type="ECO:0008006" key="3">
    <source>
        <dbReference type="Google" id="ProtNLM"/>
    </source>
</evidence>
<evidence type="ECO:0000313" key="2">
    <source>
        <dbReference type="Proteomes" id="UP000187609"/>
    </source>
</evidence>
<gene>
    <name evidence="1" type="ORF">A4A49_61133</name>
</gene>
<name>A0A314KKP6_NICAT</name>
<dbReference type="Proteomes" id="UP000187609">
    <property type="component" value="Unassembled WGS sequence"/>
</dbReference>
<dbReference type="EMBL" id="MJEQ01001705">
    <property type="protein sequence ID" value="OIT29742.1"/>
    <property type="molecule type" value="Genomic_DNA"/>
</dbReference>
<proteinExistence type="predicted"/>
<accession>A0A314KKP6</accession>
<dbReference type="Gramene" id="OIT29742">
    <property type="protein sequence ID" value="OIT29742"/>
    <property type="gene ID" value="A4A49_61133"/>
</dbReference>
<organism evidence="1 2">
    <name type="scientific">Nicotiana attenuata</name>
    <name type="common">Coyote tobacco</name>
    <dbReference type="NCBI Taxonomy" id="49451"/>
    <lineage>
        <taxon>Eukaryota</taxon>
        <taxon>Viridiplantae</taxon>
        <taxon>Streptophyta</taxon>
        <taxon>Embryophyta</taxon>
        <taxon>Tracheophyta</taxon>
        <taxon>Spermatophyta</taxon>
        <taxon>Magnoliopsida</taxon>
        <taxon>eudicotyledons</taxon>
        <taxon>Gunneridae</taxon>
        <taxon>Pentapetalae</taxon>
        <taxon>asterids</taxon>
        <taxon>lamiids</taxon>
        <taxon>Solanales</taxon>
        <taxon>Solanaceae</taxon>
        <taxon>Nicotianoideae</taxon>
        <taxon>Nicotianeae</taxon>
        <taxon>Nicotiana</taxon>
    </lineage>
</organism>